<evidence type="ECO:0000259" key="2">
    <source>
        <dbReference type="Pfam" id="PF22936"/>
    </source>
</evidence>
<dbReference type="PANTHER" id="PTHR47592:SF27">
    <property type="entry name" value="OS08G0421700 PROTEIN"/>
    <property type="match status" value="1"/>
</dbReference>
<name>A0A7J0H2E4_9ERIC</name>
<sequence>MPREVPRAATRTGEDPRATRAREEAARAATREEEFPRATTRRADAPTRSHAFTRGGRGVHARLTRQAESRASLALPEVSWHSGFIRGSSDTAATAVMANDDEIDVLLAASEDGKSDWVLDSGSAYHLCRDREVFSTYAACEGRIWMANNTSSRVVGRGSVRFRMADGRSVTLTEIRHVPNLRKNLISIGMLDSKGCSFDASGGILRVSKENKEMLWGKKTGGLYRLEGNVQTGGATVRHGSSGISEKNGQGKQPLHRGTQSKRRGTWGIRNGTWRIRSGTRAQGDALGYVRKSGQTRVVQPV</sequence>
<feature type="compositionally biased region" description="Polar residues" evidence="1">
    <location>
        <begin position="242"/>
        <end position="251"/>
    </location>
</feature>
<dbReference type="Pfam" id="PF22936">
    <property type="entry name" value="Pol_BBD"/>
    <property type="match status" value="1"/>
</dbReference>
<evidence type="ECO:0000313" key="3">
    <source>
        <dbReference type="EMBL" id="GFZ17267.1"/>
    </source>
</evidence>
<dbReference type="Proteomes" id="UP000585474">
    <property type="component" value="Unassembled WGS sequence"/>
</dbReference>
<dbReference type="PANTHER" id="PTHR47592">
    <property type="entry name" value="PBF68 PROTEIN"/>
    <property type="match status" value="1"/>
</dbReference>
<feature type="region of interest" description="Disordered" evidence="1">
    <location>
        <begin position="237"/>
        <end position="266"/>
    </location>
</feature>
<comment type="caution">
    <text evidence="3">The sequence shown here is derived from an EMBL/GenBank/DDBJ whole genome shotgun (WGS) entry which is preliminary data.</text>
</comment>
<dbReference type="OrthoDB" id="1742531at2759"/>
<proteinExistence type="predicted"/>
<feature type="region of interest" description="Disordered" evidence="1">
    <location>
        <begin position="1"/>
        <end position="59"/>
    </location>
</feature>
<feature type="domain" description="Retrovirus-related Pol polyprotein from transposon TNT 1-94-like beta-barrel" evidence="2">
    <location>
        <begin position="117"/>
        <end position="196"/>
    </location>
</feature>
<dbReference type="InterPro" id="IPR054722">
    <property type="entry name" value="PolX-like_BBD"/>
</dbReference>
<dbReference type="AlphaFoldDB" id="A0A7J0H2E4"/>
<gene>
    <name evidence="3" type="ORF">Acr_26g0005370</name>
</gene>
<organism evidence="3 4">
    <name type="scientific">Actinidia rufa</name>
    <dbReference type="NCBI Taxonomy" id="165716"/>
    <lineage>
        <taxon>Eukaryota</taxon>
        <taxon>Viridiplantae</taxon>
        <taxon>Streptophyta</taxon>
        <taxon>Embryophyta</taxon>
        <taxon>Tracheophyta</taxon>
        <taxon>Spermatophyta</taxon>
        <taxon>Magnoliopsida</taxon>
        <taxon>eudicotyledons</taxon>
        <taxon>Gunneridae</taxon>
        <taxon>Pentapetalae</taxon>
        <taxon>asterids</taxon>
        <taxon>Ericales</taxon>
        <taxon>Actinidiaceae</taxon>
        <taxon>Actinidia</taxon>
    </lineage>
</organism>
<evidence type="ECO:0000313" key="4">
    <source>
        <dbReference type="Proteomes" id="UP000585474"/>
    </source>
</evidence>
<accession>A0A7J0H2E4</accession>
<protein>
    <recommendedName>
        <fullName evidence="2">Retrovirus-related Pol polyprotein from transposon TNT 1-94-like beta-barrel domain-containing protein</fullName>
    </recommendedName>
</protein>
<keyword evidence="4" id="KW-1185">Reference proteome</keyword>
<dbReference type="EMBL" id="BJWL01000026">
    <property type="protein sequence ID" value="GFZ17267.1"/>
    <property type="molecule type" value="Genomic_DNA"/>
</dbReference>
<evidence type="ECO:0000256" key="1">
    <source>
        <dbReference type="SAM" id="MobiDB-lite"/>
    </source>
</evidence>
<feature type="compositionally biased region" description="Basic and acidic residues" evidence="1">
    <location>
        <begin position="1"/>
        <end position="47"/>
    </location>
</feature>
<reference evidence="3 4" key="1">
    <citation type="submission" date="2019-07" db="EMBL/GenBank/DDBJ databases">
        <title>De Novo Assembly of kiwifruit Actinidia rufa.</title>
        <authorList>
            <person name="Sugita-Konishi S."/>
            <person name="Sato K."/>
            <person name="Mori E."/>
            <person name="Abe Y."/>
            <person name="Kisaki G."/>
            <person name="Hamano K."/>
            <person name="Suezawa K."/>
            <person name="Otani M."/>
            <person name="Fukuda T."/>
            <person name="Manabe T."/>
            <person name="Gomi K."/>
            <person name="Tabuchi M."/>
            <person name="Akimitsu K."/>
            <person name="Kataoka I."/>
        </authorList>
    </citation>
    <scope>NUCLEOTIDE SEQUENCE [LARGE SCALE GENOMIC DNA]</scope>
    <source>
        <strain evidence="4">cv. Fuchu</strain>
    </source>
</reference>